<evidence type="ECO:0000256" key="3">
    <source>
        <dbReference type="ARBA" id="ARBA00022989"/>
    </source>
</evidence>
<dbReference type="PANTHER" id="PTHR37422">
    <property type="entry name" value="TEICHURONIC ACID BIOSYNTHESIS PROTEIN TUAE"/>
    <property type="match status" value="1"/>
</dbReference>
<keyword evidence="2 5" id="KW-0812">Transmembrane</keyword>
<reference evidence="7 8" key="1">
    <citation type="submission" date="2021-07" db="EMBL/GenBank/DDBJ databases">
        <authorList>
            <person name="So Y."/>
        </authorList>
    </citation>
    <scope>NUCLEOTIDE SEQUENCE [LARGE SCALE GENOMIC DNA]</scope>
    <source>
        <strain evidence="7 8">HJA6</strain>
    </source>
</reference>
<evidence type="ECO:0000313" key="8">
    <source>
        <dbReference type="Proteomes" id="UP001196565"/>
    </source>
</evidence>
<dbReference type="EMBL" id="JAHYBZ010000001">
    <property type="protein sequence ID" value="MBW6396776.1"/>
    <property type="molecule type" value="Genomic_DNA"/>
</dbReference>
<organism evidence="7 8">
    <name type="scientific">Roseomonas alba</name>
    <dbReference type="NCBI Taxonomy" id="2846776"/>
    <lineage>
        <taxon>Bacteria</taxon>
        <taxon>Pseudomonadati</taxon>
        <taxon>Pseudomonadota</taxon>
        <taxon>Alphaproteobacteria</taxon>
        <taxon>Acetobacterales</taxon>
        <taxon>Roseomonadaceae</taxon>
        <taxon>Roseomonas</taxon>
    </lineage>
</organism>
<feature type="transmembrane region" description="Helical" evidence="5">
    <location>
        <begin position="91"/>
        <end position="113"/>
    </location>
</feature>
<accession>A0ABS7A3A3</accession>
<evidence type="ECO:0000313" key="7">
    <source>
        <dbReference type="EMBL" id="MBW6396776.1"/>
    </source>
</evidence>
<feature type="transmembrane region" description="Helical" evidence="5">
    <location>
        <begin position="37"/>
        <end position="53"/>
    </location>
</feature>
<feature type="transmembrane region" description="Helical" evidence="5">
    <location>
        <begin position="175"/>
        <end position="200"/>
    </location>
</feature>
<feature type="transmembrane region" description="Helical" evidence="5">
    <location>
        <begin position="261"/>
        <end position="277"/>
    </location>
</feature>
<evidence type="ECO:0000256" key="2">
    <source>
        <dbReference type="ARBA" id="ARBA00022692"/>
    </source>
</evidence>
<feature type="transmembrane region" description="Helical" evidence="5">
    <location>
        <begin position="236"/>
        <end position="254"/>
    </location>
</feature>
<comment type="caution">
    <text evidence="7">The sequence shown here is derived from an EMBL/GenBank/DDBJ whole genome shotgun (WGS) entry which is preliminary data.</text>
</comment>
<feature type="transmembrane region" description="Helical" evidence="5">
    <location>
        <begin position="405"/>
        <end position="430"/>
    </location>
</feature>
<keyword evidence="3 5" id="KW-1133">Transmembrane helix</keyword>
<feature type="domain" description="O-antigen ligase-related" evidence="6">
    <location>
        <begin position="266"/>
        <end position="422"/>
    </location>
</feature>
<protein>
    <submittedName>
        <fullName evidence="7">O-antigen ligase family protein</fullName>
    </submittedName>
</protein>
<feature type="transmembrane region" description="Helical" evidence="5">
    <location>
        <begin position="466"/>
        <end position="486"/>
    </location>
</feature>
<gene>
    <name evidence="7" type="ORF">KPL78_02905</name>
</gene>
<dbReference type="InterPro" id="IPR007016">
    <property type="entry name" value="O-antigen_ligase-rel_domated"/>
</dbReference>
<keyword evidence="7" id="KW-0436">Ligase</keyword>
<dbReference type="Proteomes" id="UP001196565">
    <property type="component" value="Unassembled WGS sequence"/>
</dbReference>
<dbReference type="Pfam" id="PF04932">
    <property type="entry name" value="Wzy_C"/>
    <property type="match status" value="1"/>
</dbReference>
<feature type="transmembrane region" description="Helical" evidence="5">
    <location>
        <begin position="125"/>
        <end position="143"/>
    </location>
</feature>
<evidence type="ECO:0000256" key="1">
    <source>
        <dbReference type="ARBA" id="ARBA00004141"/>
    </source>
</evidence>
<keyword evidence="4 5" id="KW-0472">Membrane</keyword>
<evidence type="ECO:0000256" key="4">
    <source>
        <dbReference type="ARBA" id="ARBA00023136"/>
    </source>
</evidence>
<evidence type="ECO:0000256" key="5">
    <source>
        <dbReference type="SAM" id="Phobius"/>
    </source>
</evidence>
<dbReference type="RefSeq" id="WP_219761295.1">
    <property type="nucleotide sequence ID" value="NZ_JAHYBZ010000001.1"/>
</dbReference>
<keyword evidence="8" id="KW-1185">Reference proteome</keyword>
<dbReference type="GO" id="GO:0016874">
    <property type="term" value="F:ligase activity"/>
    <property type="evidence" value="ECO:0007669"/>
    <property type="project" value="UniProtKB-KW"/>
</dbReference>
<evidence type="ECO:0000259" key="6">
    <source>
        <dbReference type="Pfam" id="PF04932"/>
    </source>
</evidence>
<comment type="subcellular location">
    <subcellularLocation>
        <location evidence="1">Membrane</location>
        <topology evidence="1">Multi-pass membrane protein</topology>
    </subcellularLocation>
</comment>
<feature type="transmembrane region" description="Helical" evidence="5">
    <location>
        <begin position="149"/>
        <end position="168"/>
    </location>
</feature>
<dbReference type="InterPro" id="IPR051533">
    <property type="entry name" value="WaaL-like"/>
</dbReference>
<proteinExistence type="predicted"/>
<dbReference type="PANTHER" id="PTHR37422:SF13">
    <property type="entry name" value="LIPOPOLYSACCHARIDE BIOSYNTHESIS PROTEIN PA4999-RELATED"/>
    <property type="match status" value="1"/>
</dbReference>
<feature type="transmembrane region" description="Helical" evidence="5">
    <location>
        <begin position="307"/>
        <end position="327"/>
    </location>
</feature>
<feature type="transmembrane region" description="Helical" evidence="5">
    <location>
        <begin position="283"/>
        <end position="300"/>
    </location>
</feature>
<sequence>MTILPHPRHWLGTAGVLGGGFLAASLAVALPQLGAKGLAALLGLGMIGAVILWTGRPKEVFLAFYVLALTYNRQYFDVFDRIFGGMPGEGLYWIPADLMLFCLFATSVLERALGRDTTPPRVREFAAAPVLPFLVAALLSTLVAERMDLAAADTVRIVKFTLLLVWLHRNMTRSLWLTLVGALAASITLQATLGTLQVVFKAGQSLLSIVGAGGPDALPEEIDNRARGTLGHPNMIAPYLLMLAPGAFGVAVFSRHAPLRLLALVITVITIAGMVATKSRGPGLLLLVALIGVAMAGVWLRALSPKALIGIGIWALLAIALALLPFLSDIIERFRGDFGVSITFRADYNRAGMLVFSENPLLGIGFGGSPERMGQLWWVIADELRQVTRFAQLAGVRAGAPIHNAYVLMLAEAGALGFLGFCILLVATILRGIRGALLTEAGSRGVCVGLTCGMIVQMVQQTIDFSLWWDPSFFTLALIAAVLGTAPRIRPGLP</sequence>
<name>A0ABS7A3A3_9PROT</name>